<dbReference type="EMBL" id="LAZR01002368">
    <property type="protein sequence ID" value="KKN30955.1"/>
    <property type="molecule type" value="Genomic_DNA"/>
</dbReference>
<evidence type="ECO:0000313" key="1">
    <source>
        <dbReference type="EMBL" id="KKN30955.1"/>
    </source>
</evidence>
<comment type="caution">
    <text evidence="1">The sequence shown here is derived from an EMBL/GenBank/DDBJ whole genome shotgun (WGS) entry which is preliminary data.</text>
</comment>
<sequence length="156" mass="17710">MSEPRPFDGVLNRLQGKQAVEPPVLVNEEPISLLIMDNSGSTYFNHLFAENWDYSDLFSSFMSGFNTFSSEIFSKSIDRIGIGENSILINTVEPFLTCYVIKGQSYPALQKLTRFTEVIRENSEIWQALNKSAKTSEMLEIDNTPILKSVINEIFN</sequence>
<evidence type="ECO:0008006" key="2">
    <source>
        <dbReference type="Google" id="ProtNLM"/>
    </source>
</evidence>
<reference evidence="1" key="1">
    <citation type="journal article" date="2015" name="Nature">
        <title>Complex archaea that bridge the gap between prokaryotes and eukaryotes.</title>
        <authorList>
            <person name="Spang A."/>
            <person name="Saw J.H."/>
            <person name="Jorgensen S.L."/>
            <person name="Zaremba-Niedzwiedzka K."/>
            <person name="Martijn J."/>
            <person name="Lind A.E."/>
            <person name="van Eijk R."/>
            <person name="Schleper C."/>
            <person name="Guy L."/>
            <person name="Ettema T.J."/>
        </authorList>
    </citation>
    <scope>NUCLEOTIDE SEQUENCE</scope>
</reference>
<dbReference type="AlphaFoldDB" id="A0A0F9PGK3"/>
<protein>
    <recommendedName>
        <fullName evidence="2">FUZ/MON1/HPS1 first Longin domain-containing protein</fullName>
    </recommendedName>
</protein>
<proteinExistence type="predicted"/>
<accession>A0A0F9PGK3</accession>
<organism evidence="1">
    <name type="scientific">marine sediment metagenome</name>
    <dbReference type="NCBI Taxonomy" id="412755"/>
    <lineage>
        <taxon>unclassified sequences</taxon>
        <taxon>metagenomes</taxon>
        <taxon>ecological metagenomes</taxon>
    </lineage>
</organism>
<name>A0A0F9PGK3_9ZZZZ</name>
<gene>
    <name evidence="1" type="ORF">LCGC14_0828780</name>
</gene>